<organism evidence="1 2">
    <name type="scientific">Lentzea guizhouensis</name>
    <dbReference type="NCBI Taxonomy" id="1586287"/>
    <lineage>
        <taxon>Bacteria</taxon>
        <taxon>Bacillati</taxon>
        <taxon>Actinomycetota</taxon>
        <taxon>Actinomycetes</taxon>
        <taxon>Pseudonocardiales</taxon>
        <taxon>Pseudonocardiaceae</taxon>
        <taxon>Lentzea</taxon>
    </lineage>
</organism>
<dbReference type="RefSeq" id="WP_065919707.1">
    <property type="nucleotide sequence ID" value="NZ_CP016793.1"/>
</dbReference>
<name>A0A1B2HUG5_9PSEU</name>
<sequence length="88" mass="9535">MIGSWSRLRTYAAQTLGGTFANAIAPWDDLLGAPVEAKLVEGHGVPLFTSHPLLDRDLVLREMHDPLPVAVRATLGDVWTVERGPSTC</sequence>
<dbReference type="OrthoDB" id="3523497at2"/>
<gene>
    <name evidence="1" type="ORF">BBK82_40840</name>
</gene>
<evidence type="ECO:0000313" key="2">
    <source>
        <dbReference type="Proteomes" id="UP000093053"/>
    </source>
</evidence>
<dbReference type="STRING" id="1586287.BBK82_40840"/>
<keyword evidence="2" id="KW-1185">Reference proteome</keyword>
<dbReference type="Proteomes" id="UP000093053">
    <property type="component" value="Chromosome"/>
</dbReference>
<protein>
    <submittedName>
        <fullName evidence="1">Uncharacterized protein</fullName>
    </submittedName>
</protein>
<accession>A0A1B2HUG5</accession>
<proteinExistence type="predicted"/>
<dbReference type="KEGG" id="led:BBK82_40840"/>
<reference evidence="1 2" key="1">
    <citation type="submission" date="2016-07" db="EMBL/GenBank/DDBJ databases">
        <title>Complete genome sequence of the Lentzea guizhouensis DHS C013.</title>
        <authorList>
            <person name="Cao C."/>
        </authorList>
    </citation>
    <scope>NUCLEOTIDE SEQUENCE [LARGE SCALE GENOMIC DNA]</scope>
    <source>
        <strain evidence="1 2">DHS C013</strain>
    </source>
</reference>
<evidence type="ECO:0000313" key="1">
    <source>
        <dbReference type="EMBL" id="ANZ41371.1"/>
    </source>
</evidence>
<dbReference type="EMBL" id="CP016793">
    <property type="protein sequence ID" value="ANZ41371.1"/>
    <property type="molecule type" value="Genomic_DNA"/>
</dbReference>
<dbReference type="AlphaFoldDB" id="A0A1B2HUG5"/>